<dbReference type="EMBL" id="CP006259">
    <property type="protein sequence ID" value="AGS73277.1"/>
    <property type="molecule type" value="Genomic_DNA"/>
</dbReference>
<dbReference type="InterPro" id="IPR047967">
    <property type="entry name" value="PolX_PHP"/>
</dbReference>
<dbReference type="Pfam" id="PF14716">
    <property type="entry name" value="HHH_8"/>
    <property type="match status" value="1"/>
</dbReference>
<evidence type="ECO:0000259" key="1">
    <source>
        <dbReference type="SMART" id="SM00481"/>
    </source>
</evidence>
<name>S5VRE5_STRC3</name>
<dbReference type="PANTHER" id="PTHR36928:SF1">
    <property type="entry name" value="PHOSPHATASE YCDX-RELATED"/>
    <property type="match status" value="1"/>
</dbReference>
<dbReference type="InterPro" id="IPR050243">
    <property type="entry name" value="PHP_phosphatase"/>
</dbReference>
<dbReference type="PIRSF" id="PIRSF036978">
    <property type="entry name" value="UCP036978_PHPhdr"/>
    <property type="match status" value="1"/>
</dbReference>
<dbReference type="SMART" id="SM00481">
    <property type="entry name" value="POLIIIAc"/>
    <property type="match status" value="1"/>
</dbReference>
<dbReference type="GO" id="GO:0005829">
    <property type="term" value="C:cytosol"/>
    <property type="evidence" value="ECO:0007669"/>
    <property type="project" value="TreeGrafter"/>
</dbReference>
<organism evidence="2 3">
    <name type="scientific">Streptomyces collinus (strain DSM 40733 / Tue 365)</name>
    <dbReference type="NCBI Taxonomy" id="1214242"/>
    <lineage>
        <taxon>Bacteria</taxon>
        <taxon>Bacillati</taxon>
        <taxon>Actinomycetota</taxon>
        <taxon>Actinomycetes</taxon>
        <taxon>Kitasatosporales</taxon>
        <taxon>Streptomycetaceae</taxon>
        <taxon>Streptomyces</taxon>
    </lineage>
</organism>
<dbReference type="InterPro" id="IPR003141">
    <property type="entry name" value="Pol/His_phosphatase_N"/>
</dbReference>
<dbReference type="InterPro" id="IPR010996">
    <property type="entry name" value="HHH_MUS81"/>
</dbReference>
<dbReference type="SUPFAM" id="SSF89550">
    <property type="entry name" value="PHP domain-like"/>
    <property type="match status" value="1"/>
</dbReference>
<dbReference type="Pfam" id="PF02811">
    <property type="entry name" value="PHP"/>
    <property type="match status" value="1"/>
</dbReference>
<evidence type="ECO:0000313" key="3">
    <source>
        <dbReference type="Proteomes" id="UP000015423"/>
    </source>
</evidence>
<dbReference type="InterPro" id="IPR017078">
    <property type="entry name" value="UCP036978_PHPhdr"/>
</dbReference>
<dbReference type="FunFam" id="3.20.20.140:FF:000047">
    <property type="entry name" value="PHP domain-containing protein"/>
    <property type="match status" value="1"/>
</dbReference>
<dbReference type="Gene3D" id="1.10.150.110">
    <property type="entry name" value="DNA polymerase beta, N-terminal domain-like"/>
    <property type="match status" value="1"/>
</dbReference>
<sequence length="376" mass="40089">MSAAPGTPDGQGSADGFRAPLVVVGVTLGGMDPVAALDRIAFLLERSLAPTYRVRAFRTASRTLAALPEGEVGERVSAGTLESLKGVGPKTAQVVREALAGEVPGYLRKLEEEAGARESTGPGAELRALLRGDCHTHSDWSDGGSPIEEMGRAAIGLGHEWTVLTDHSPRLTVARGLSPERLREQLDVVAALNATWAPFRLLTGIECDILDDGSLDQEPELLERLDVVVVSVHSKLRMDAPSMTRRMVAAVRDPHADVLGHCTGRLVTGRGRPESEFDADEVFAACAESGTAVEINSRPERLDPPRRLLRAAVAAGVLFSIDTDAHAPGQLDWQILGCARAEECGVPAERVVTAWSAEELLAWTRQGRTPARVTAS</sequence>
<dbReference type="NCBIfam" id="NF005928">
    <property type="entry name" value="PRK07945.1"/>
    <property type="match status" value="1"/>
</dbReference>
<dbReference type="SUPFAM" id="SSF47802">
    <property type="entry name" value="DNA polymerase beta, N-terminal domain-like"/>
    <property type="match status" value="1"/>
</dbReference>
<dbReference type="AlphaFoldDB" id="S5VRE5"/>
<dbReference type="InterPro" id="IPR004013">
    <property type="entry name" value="PHP_dom"/>
</dbReference>
<dbReference type="PANTHER" id="PTHR36928">
    <property type="entry name" value="PHOSPHATASE YCDX-RELATED"/>
    <property type="match status" value="1"/>
</dbReference>
<dbReference type="GO" id="GO:0042578">
    <property type="term" value="F:phosphoric ester hydrolase activity"/>
    <property type="evidence" value="ECO:0007669"/>
    <property type="project" value="TreeGrafter"/>
</dbReference>
<dbReference type="PATRIC" id="fig|1214242.5.peg.6633"/>
<feature type="domain" description="Polymerase/histidinol phosphatase N-terminal" evidence="1">
    <location>
        <begin position="132"/>
        <end position="211"/>
    </location>
</feature>
<keyword evidence="3" id="KW-1185">Reference proteome</keyword>
<dbReference type="STRING" id="1214242.B446_32365"/>
<dbReference type="Gene3D" id="3.20.20.140">
    <property type="entry name" value="Metal-dependent hydrolases"/>
    <property type="match status" value="1"/>
</dbReference>
<dbReference type="InterPro" id="IPR016195">
    <property type="entry name" value="Pol/histidinol_Pase-like"/>
</dbReference>
<dbReference type="InterPro" id="IPR027421">
    <property type="entry name" value="DNA_pol_lamdba_lyase_dom_sf"/>
</dbReference>
<dbReference type="HOGENOM" id="CLU_069822_0_0_11"/>
<dbReference type="Proteomes" id="UP000015423">
    <property type="component" value="Chromosome"/>
</dbReference>
<gene>
    <name evidence="2" type="ORF">B446_32365</name>
</gene>
<dbReference type="eggNOG" id="COG1387">
    <property type="taxonomic scope" value="Bacteria"/>
</dbReference>
<evidence type="ECO:0000313" key="2">
    <source>
        <dbReference type="EMBL" id="AGS73277.1"/>
    </source>
</evidence>
<dbReference type="CDD" id="cd07436">
    <property type="entry name" value="PHP_PolX"/>
    <property type="match status" value="1"/>
</dbReference>
<proteinExistence type="predicted"/>
<protein>
    <recommendedName>
        <fullName evidence="1">Polymerase/histidinol phosphatase N-terminal domain-containing protein</fullName>
    </recommendedName>
</protein>
<dbReference type="GO" id="GO:0008270">
    <property type="term" value="F:zinc ion binding"/>
    <property type="evidence" value="ECO:0007669"/>
    <property type="project" value="TreeGrafter"/>
</dbReference>
<accession>S5VRE5</accession>
<reference evidence="3" key="1">
    <citation type="submission" date="2012-10" db="EMBL/GenBank/DDBJ databases">
        <title>The complete genome sequence of Streptomyces collinus Tu 365.</title>
        <authorList>
            <person name="Ruckert C."/>
            <person name="Szczepanowski R."/>
            <person name="Goesmann A."/>
            <person name="Pross E.K."/>
            <person name="Musiol E.M."/>
            <person name="Blin K."/>
            <person name="Wohlleben W."/>
            <person name="Puhler A."/>
            <person name="Weber T."/>
            <person name="Kalinowski J."/>
        </authorList>
    </citation>
    <scope>NUCLEOTIDE SEQUENCE [LARGE SCALE GENOMIC DNA]</scope>
    <source>
        <strain evidence="3">DSM 40733 / Tue 365</strain>
    </source>
</reference>
<dbReference type="KEGG" id="sci:B446_32365"/>
<reference evidence="2 3" key="2">
    <citation type="journal article" date="2013" name="J. Biotechnol.">
        <title>Complete genome sequence of the kirromycin producer Streptomyces collinus Tu 365 consisting of a linear chromosome and two linear plasmids.</title>
        <authorList>
            <person name="Ruckert C."/>
            <person name="Szczepanowski R."/>
            <person name="Albersmeier A."/>
            <person name="Goesmann A."/>
            <person name="Iftime D."/>
            <person name="Musiol E.M."/>
            <person name="Blin K."/>
            <person name="Wohlleben W."/>
            <person name="Puhler A."/>
            <person name="Kalinowski J."/>
            <person name="Weber T."/>
        </authorList>
    </citation>
    <scope>NUCLEOTIDE SEQUENCE [LARGE SCALE GENOMIC DNA]</scope>
    <source>
        <strain evidence="3">DSM 40733 / Tue 365</strain>
    </source>
</reference>